<feature type="active site" description="Cysteine sulfenic acid (-SOH) intermediate" evidence="6">
    <location>
        <position position="60"/>
    </location>
</feature>
<dbReference type="Proteomes" id="UP000053091">
    <property type="component" value="Unassembled WGS sequence"/>
</dbReference>
<dbReference type="InterPro" id="IPR013740">
    <property type="entry name" value="Redoxin"/>
</dbReference>
<proteinExistence type="inferred from homology"/>
<dbReference type="PANTHER" id="PTHR43110">
    <property type="entry name" value="THIOL PEROXIDASE"/>
    <property type="match status" value="1"/>
</dbReference>
<accession>A0A0S7BXH0</accession>
<dbReference type="AlphaFoldDB" id="A0A0S7BXH0"/>
<dbReference type="PANTHER" id="PTHR43110:SF1">
    <property type="entry name" value="THIOL PEROXIDASE"/>
    <property type="match status" value="1"/>
</dbReference>
<protein>
    <recommendedName>
        <fullName evidence="6">Thiol peroxidase</fullName>
        <shortName evidence="6">Tpx</shortName>
        <ecNumber evidence="6">1.11.1.24</ecNumber>
    </recommendedName>
    <alternativeName>
        <fullName evidence="6">Peroxiredoxin tpx</fullName>
        <shortName evidence="6">Prx</shortName>
    </alternativeName>
    <alternativeName>
        <fullName evidence="6">Thioredoxin peroxidase</fullName>
    </alternativeName>
    <alternativeName>
        <fullName evidence="6">Thioredoxin-dependent peroxiredoxin</fullName>
    </alternativeName>
</protein>
<evidence type="ECO:0000256" key="4">
    <source>
        <dbReference type="ARBA" id="ARBA00023157"/>
    </source>
</evidence>
<dbReference type="STRING" id="1678841.TBC1_111055"/>
<comment type="similarity">
    <text evidence="6">Belongs to the peroxiredoxin family. Tpx subfamily.</text>
</comment>
<dbReference type="OrthoDB" id="9781543at2"/>
<feature type="disulfide bond" description="Redox-active" evidence="6">
    <location>
        <begin position="60"/>
        <end position="94"/>
    </location>
</feature>
<keyword evidence="9" id="KW-1185">Reference proteome</keyword>
<dbReference type="RefSeq" id="WP_062039491.1">
    <property type="nucleotide sequence ID" value="NZ_DF968182.1"/>
</dbReference>
<evidence type="ECO:0000256" key="3">
    <source>
        <dbReference type="ARBA" id="ARBA00023002"/>
    </source>
</evidence>
<comment type="catalytic activity">
    <reaction evidence="6">
        <text>a hydroperoxide + [thioredoxin]-dithiol = an alcohol + [thioredoxin]-disulfide + H2O</text>
        <dbReference type="Rhea" id="RHEA:62620"/>
        <dbReference type="Rhea" id="RHEA-COMP:10698"/>
        <dbReference type="Rhea" id="RHEA-COMP:10700"/>
        <dbReference type="ChEBI" id="CHEBI:15377"/>
        <dbReference type="ChEBI" id="CHEBI:29950"/>
        <dbReference type="ChEBI" id="CHEBI:30879"/>
        <dbReference type="ChEBI" id="CHEBI:35924"/>
        <dbReference type="ChEBI" id="CHEBI:50058"/>
        <dbReference type="EC" id="1.11.1.24"/>
    </reaction>
</comment>
<dbReference type="EMBL" id="DF968182">
    <property type="protein sequence ID" value="GAP42914.1"/>
    <property type="molecule type" value="Genomic_DNA"/>
</dbReference>
<dbReference type="InterPro" id="IPR002065">
    <property type="entry name" value="TPX"/>
</dbReference>
<dbReference type="HAMAP" id="MF_00269">
    <property type="entry name" value="Tpx"/>
    <property type="match status" value="1"/>
</dbReference>
<keyword evidence="1 6" id="KW-0575">Peroxidase</keyword>
<dbReference type="InterPro" id="IPR018219">
    <property type="entry name" value="Tpx_CS"/>
</dbReference>
<keyword evidence="4 6" id="KW-1015">Disulfide bond</keyword>
<dbReference type="Gene3D" id="3.40.30.10">
    <property type="entry name" value="Glutaredoxin"/>
    <property type="match status" value="1"/>
</dbReference>
<comment type="subunit">
    <text evidence="6">Homodimer.</text>
</comment>
<comment type="miscellaneous">
    <text evidence="6">The active site is a conserved redox-active cysteine residue, the peroxidatic cysteine (C(P)), which makes the nucleophilic attack on the peroxide substrate. The peroxide oxidizes the C(P)-SH to cysteine sulfenic acid (C(P)-SOH), which then reacts with another cysteine residue, the resolving cysteine (C(R)), to form a disulfide bridge. The disulfide is subsequently reduced by an appropriate electron donor to complete the catalytic cycle. In this atypical 2-Cys peroxiredoxin, C(R) is present in the same subunit to form an intramolecular disulfide. The disulfide is subsequently reduced by thioredoxin.</text>
</comment>
<organism evidence="8">
    <name type="scientific">Lentimicrobium saccharophilum</name>
    <dbReference type="NCBI Taxonomy" id="1678841"/>
    <lineage>
        <taxon>Bacteria</taxon>
        <taxon>Pseudomonadati</taxon>
        <taxon>Bacteroidota</taxon>
        <taxon>Bacteroidia</taxon>
        <taxon>Bacteroidales</taxon>
        <taxon>Lentimicrobiaceae</taxon>
        <taxon>Lentimicrobium</taxon>
    </lineage>
</organism>
<evidence type="ECO:0000256" key="2">
    <source>
        <dbReference type="ARBA" id="ARBA00022862"/>
    </source>
</evidence>
<dbReference type="PROSITE" id="PS51352">
    <property type="entry name" value="THIOREDOXIN_2"/>
    <property type="match status" value="1"/>
</dbReference>
<dbReference type="NCBIfam" id="NF001808">
    <property type="entry name" value="PRK00522.1"/>
    <property type="match status" value="1"/>
</dbReference>
<dbReference type="PROSITE" id="PS01265">
    <property type="entry name" value="TPX"/>
    <property type="match status" value="1"/>
</dbReference>
<dbReference type="InterPro" id="IPR036249">
    <property type="entry name" value="Thioredoxin-like_sf"/>
</dbReference>
<comment type="function">
    <text evidence="6">Thiol-specific peroxidase that catalyzes the reduction of hydrogen peroxide and organic hydroperoxides to water and alcohols, respectively. Plays a role in cell protection against oxidative stress by detoxifying peroxides.</text>
</comment>
<dbReference type="SUPFAM" id="SSF52833">
    <property type="entry name" value="Thioredoxin-like"/>
    <property type="match status" value="1"/>
</dbReference>
<reference evidence="8" key="1">
    <citation type="journal article" date="2015" name="Genome Announc.">
        <title>Draft Genome Sequence of Bacteroidales Strain TBC1, a Novel Isolate from a Methanogenic Wastewater Treatment System.</title>
        <authorList>
            <person name="Tourlousse D.M."/>
            <person name="Matsuura N."/>
            <person name="Sun L."/>
            <person name="Toyonaga M."/>
            <person name="Kuroda K."/>
            <person name="Ohashi A."/>
            <person name="Cruz R."/>
            <person name="Yamaguchi T."/>
            <person name="Sekiguchi Y."/>
        </authorList>
    </citation>
    <scope>NUCLEOTIDE SEQUENCE [LARGE SCALE GENOMIC DNA]</scope>
    <source>
        <strain evidence="8">TBC1</strain>
    </source>
</reference>
<dbReference type="InterPro" id="IPR050455">
    <property type="entry name" value="Tpx_Peroxidase_subfamily"/>
</dbReference>
<dbReference type="GO" id="GO:0008379">
    <property type="term" value="F:thioredoxin peroxidase activity"/>
    <property type="evidence" value="ECO:0007669"/>
    <property type="project" value="UniProtKB-UniRule"/>
</dbReference>
<dbReference type="EC" id="1.11.1.24" evidence="6"/>
<feature type="domain" description="Thioredoxin" evidence="7">
    <location>
        <begin position="18"/>
        <end position="165"/>
    </location>
</feature>
<gene>
    <name evidence="6" type="primary">tpx</name>
    <name evidence="8" type="ORF">TBC1_111055</name>
</gene>
<keyword evidence="2 6" id="KW-0049">Antioxidant</keyword>
<evidence type="ECO:0000313" key="9">
    <source>
        <dbReference type="Proteomes" id="UP000053091"/>
    </source>
</evidence>
<evidence type="ECO:0000256" key="1">
    <source>
        <dbReference type="ARBA" id="ARBA00022559"/>
    </source>
</evidence>
<dbReference type="Pfam" id="PF08534">
    <property type="entry name" value="Redoxin"/>
    <property type="match status" value="1"/>
</dbReference>
<name>A0A0S7BXH0_9BACT</name>
<evidence type="ECO:0000256" key="6">
    <source>
        <dbReference type="HAMAP-Rule" id="MF_00269"/>
    </source>
</evidence>
<evidence type="ECO:0000256" key="5">
    <source>
        <dbReference type="ARBA" id="ARBA00023284"/>
    </source>
</evidence>
<sequence>MASITLGGNPVSTIGNLPAVGTKAPAFELTGADLGKVTSSDFKGKKVVLNIFPSLDTGVCAASVRQFNAAAARLENTVVVCVSKDLPFAHKRFCVAEGIEKVVTASDFREGNFGKDYGLTIAEGPFSGLHSRAVVVLDENGIVRYTEQVPEIAQEPDYESALKAL</sequence>
<dbReference type="CDD" id="cd03014">
    <property type="entry name" value="PRX_Atyp2cys"/>
    <property type="match status" value="1"/>
</dbReference>
<evidence type="ECO:0000259" key="7">
    <source>
        <dbReference type="PROSITE" id="PS51352"/>
    </source>
</evidence>
<keyword evidence="3 6" id="KW-0560">Oxidoreductase</keyword>
<keyword evidence="5 6" id="KW-0676">Redox-active center</keyword>
<dbReference type="PATRIC" id="fig|1678841.3.peg.1194"/>
<dbReference type="InterPro" id="IPR013766">
    <property type="entry name" value="Thioredoxin_domain"/>
</dbReference>
<evidence type="ECO:0000313" key="8">
    <source>
        <dbReference type="EMBL" id="GAP42914.1"/>
    </source>
</evidence>